<sequence length="371" mass="42321">MEEWMKFQQNMNAIINDLKMKIGQLANSLDPIDIEYEVEADSRVQQQAKTTPLPFPSRPLSTRKLETDVDLLKMFRRVEINILLLDAIKQVPKYAKFLKELCIHKRKKLKAGAEVEDPRIFSIPCTIGVCTFADGMLDLGALINVIPTSVYKCQNFGDLEPTGIVIQLANRSIVQPVVSELIFPADFYVLHMENETSRKGSTLILGRPFLIMARTKIDVYVGTLPMEFGDNLVLFNIFEAMKDPPKDHSLCSIDMIDDLVEEFTQLDSISSIAEEADFTNRTEVLDPSDSRNHVNSPDILMNIFYFFDLLDQHSPVIIANNLCQEQEEKLLKVLQQHKRAIEWKISDLPGINPSICTHRILMAEEARLIRQ</sequence>
<evidence type="ECO:0000313" key="2">
    <source>
        <dbReference type="Proteomes" id="UP000257109"/>
    </source>
</evidence>
<dbReference type="Proteomes" id="UP000257109">
    <property type="component" value="Unassembled WGS sequence"/>
</dbReference>
<dbReference type="Gene3D" id="2.40.70.10">
    <property type="entry name" value="Acid Proteases"/>
    <property type="match status" value="1"/>
</dbReference>
<feature type="non-terminal residue" evidence="1">
    <location>
        <position position="1"/>
    </location>
</feature>
<gene>
    <name evidence="1" type="ORF">CR513_10806</name>
</gene>
<organism evidence="1 2">
    <name type="scientific">Mucuna pruriens</name>
    <name type="common">Velvet bean</name>
    <name type="synonym">Dolichos pruriens</name>
    <dbReference type="NCBI Taxonomy" id="157652"/>
    <lineage>
        <taxon>Eukaryota</taxon>
        <taxon>Viridiplantae</taxon>
        <taxon>Streptophyta</taxon>
        <taxon>Embryophyta</taxon>
        <taxon>Tracheophyta</taxon>
        <taxon>Spermatophyta</taxon>
        <taxon>Magnoliopsida</taxon>
        <taxon>eudicotyledons</taxon>
        <taxon>Gunneridae</taxon>
        <taxon>Pentapetalae</taxon>
        <taxon>rosids</taxon>
        <taxon>fabids</taxon>
        <taxon>Fabales</taxon>
        <taxon>Fabaceae</taxon>
        <taxon>Papilionoideae</taxon>
        <taxon>50 kb inversion clade</taxon>
        <taxon>NPAAA clade</taxon>
        <taxon>indigoferoid/millettioid clade</taxon>
        <taxon>Phaseoleae</taxon>
        <taxon>Mucuna</taxon>
    </lineage>
</organism>
<dbReference type="PANTHER" id="PTHR33067:SF15">
    <property type="entry name" value="RNA-DIRECTED DNA POLYMERASE"/>
    <property type="match status" value="1"/>
</dbReference>
<protein>
    <submittedName>
        <fullName evidence="1">Uncharacterized protein</fullName>
    </submittedName>
</protein>
<accession>A0A371HRD7</accession>
<dbReference type="InterPro" id="IPR021109">
    <property type="entry name" value="Peptidase_aspartic_dom_sf"/>
</dbReference>
<comment type="caution">
    <text evidence="1">The sequence shown here is derived from an EMBL/GenBank/DDBJ whole genome shotgun (WGS) entry which is preliminary data.</text>
</comment>
<proteinExistence type="predicted"/>
<reference evidence="1" key="1">
    <citation type="submission" date="2018-05" db="EMBL/GenBank/DDBJ databases">
        <title>Draft genome of Mucuna pruriens seed.</title>
        <authorList>
            <person name="Nnadi N.E."/>
            <person name="Vos R."/>
            <person name="Hasami M.H."/>
            <person name="Devisetty U.K."/>
            <person name="Aguiy J.C."/>
        </authorList>
    </citation>
    <scope>NUCLEOTIDE SEQUENCE [LARGE SCALE GENOMIC DNA]</scope>
    <source>
        <strain evidence="1">JCA_2017</strain>
    </source>
</reference>
<name>A0A371HRD7_MUCPR</name>
<evidence type="ECO:0000313" key="1">
    <source>
        <dbReference type="EMBL" id="RDY05368.1"/>
    </source>
</evidence>
<dbReference type="PANTHER" id="PTHR33067">
    <property type="entry name" value="RNA-DIRECTED DNA POLYMERASE-RELATED"/>
    <property type="match status" value="1"/>
</dbReference>
<keyword evidence="2" id="KW-1185">Reference proteome</keyword>
<dbReference type="EMBL" id="QJKJ01001894">
    <property type="protein sequence ID" value="RDY05368.1"/>
    <property type="molecule type" value="Genomic_DNA"/>
</dbReference>
<dbReference type="AlphaFoldDB" id="A0A371HRD7"/>